<dbReference type="PANTHER" id="PTHR10458">
    <property type="entry name" value="PEPTIDE DEFORMYLASE"/>
    <property type="match status" value="1"/>
</dbReference>
<keyword evidence="4 6" id="KW-0648">Protein biosynthesis</keyword>
<dbReference type="Proteomes" id="UP000741863">
    <property type="component" value="Unassembled WGS sequence"/>
</dbReference>
<reference evidence="7 8" key="1">
    <citation type="submission" date="2021-01" db="EMBL/GenBank/DDBJ databases">
        <title>Genomic Encyclopedia of Type Strains, Phase IV (KMG-IV): sequencing the most valuable type-strain genomes for metagenomic binning, comparative biology and taxonomic classification.</title>
        <authorList>
            <person name="Goeker M."/>
        </authorList>
    </citation>
    <scope>NUCLEOTIDE SEQUENCE [LARGE SCALE GENOMIC DNA]</scope>
    <source>
        <strain evidence="7 8">DSM 25540</strain>
    </source>
</reference>
<evidence type="ECO:0000313" key="7">
    <source>
        <dbReference type="EMBL" id="MBM7634546.1"/>
    </source>
</evidence>
<evidence type="ECO:0000256" key="6">
    <source>
        <dbReference type="HAMAP-Rule" id="MF_00163"/>
    </source>
</evidence>
<keyword evidence="2 6" id="KW-0479">Metal-binding</keyword>
<evidence type="ECO:0000256" key="3">
    <source>
        <dbReference type="ARBA" id="ARBA00022801"/>
    </source>
</evidence>
<gene>
    <name evidence="6" type="primary">def</name>
    <name evidence="7" type="ORF">JOD17_003668</name>
</gene>
<protein>
    <recommendedName>
        <fullName evidence="6">Peptide deformylase</fullName>
        <shortName evidence="6">PDF</shortName>
        <ecNumber evidence="6">3.5.1.88</ecNumber>
    </recommendedName>
    <alternativeName>
        <fullName evidence="6">Polypeptide deformylase</fullName>
    </alternativeName>
</protein>
<evidence type="ECO:0000256" key="5">
    <source>
        <dbReference type="ARBA" id="ARBA00023004"/>
    </source>
</evidence>
<evidence type="ECO:0000256" key="4">
    <source>
        <dbReference type="ARBA" id="ARBA00022917"/>
    </source>
</evidence>
<comment type="caution">
    <text evidence="7">The sequence shown here is derived from an EMBL/GenBank/DDBJ whole genome shotgun (WGS) entry which is preliminary data.</text>
</comment>
<comment type="function">
    <text evidence="6">Removes the formyl group from the N-terminal Met of newly synthesized proteins. Requires at least a dipeptide for an efficient rate of reaction. N-terminal L-methionine is a prerequisite for activity but the enzyme has broad specificity at other positions.</text>
</comment>
<feature type="binding site" evidence="6">
    <location>
        <position position="110"/>
    </location>
    <ligand>
        <name>Fe cation</name>
        <dbReference type="ChEBI" id="CHEBI:24875"/>
    </ligand>
</feature>
<comment type="cofactor">
    <cofactor evidence="6">
        <name>Fe(2+)</name>
        <dbReference type="ChEBI" id="CHEBI:29033"/>
    </cofactor>
    <text evidence="6">Binds 1 Fe(2+) ion.</text>
</comment>
<dbReference type="Pfam" id="PF01327">
    <property type="entry name" value="Pep_deformylase"/>
    <property type="match status" value="1"/>
</dbReference>
<comment type="catalytic activity">
    <reaction evidence="6">
        <text>N-terminal N-formyl-L-methionyl-[peptide] + H2O = N-terminal L-methionyl-[peptide] + formate</text>
        <dbReference type="Rhea" id="RHEA:24420"/>
        <dbReference type="Rhea" id="RHEA-COMP:10639"/>
        <dbReference type="Rhea" id="RHEA-COMP:10640"/>
        <dbReference type="ChEBI" id="CHEBI:15377"/>
        <dbReference type="ChEBI" id="CHEBI:15740"/>
        <dbReference type="ChEBI" id="CHEBI:49298"/>
        <dbReference type="ChEBI" id="CHEBI:64731"/>
        <dbReference type="EC" id="3.5.1.88"/>
    </reaction>
</comment>
<proteinExistence type="inferred from homology"/>
<keyword evidence="8" id="KW-1185">Reference proteome</keyword>
<sequence>MITMDRIVREGHPVLREVAKEVALPPSNEDLAVLKEMHEYLTNSQDQAIAEKYDLRPGSGLAAPQIGVAKRMFAIHTTDEKDQLHSYGFINPKIVSHSVEETSLENGEGCLSVDRPVEGLVPRHARITLDAHTLDGEHIRMRFRGYIAIVIQHEMDHLNGIMFYDRIEEYDGPHKRPLPI</sequence>
<dbReference type="EC" id="3.5.1.88" evidence="6"/>
<evidence type="ECO:0000256" key="1">
    <source>
        <dbReference type="ARBA" id="ARBA00010759"/>
    </source>
</evidence>
<dbReference type="Gene3D" id="3.90.45.10">
    <property type="entry name" value="Peptide deformylase"/>
    <property type="match status" value="1"/>
</dbReference>
<dbReference type="CDD" id="cd00487">
    <property type="entry name" value="Pep_deformylase"/>
    <property type="match status" value="1"/>
</dbReference>
<dbReference type="SUPFAM" id="SSF56420">
    <property type="entry name" value="Peptide deformylase"/>
    <property type="match status" value="1"/>
</dbReference>
<dbReference type="RefSeq" id="WP_204699364.1">
    <property type="nucleotide sequence ID" value="NZ_JAFBEC010000014.1"/>
</dbReference>
<keyword evidence="3 6" id="KW-0378">Hydrolase</keyword>
<name>A0ABS2PHI1_9BACL</name>
<dbReference type="PIRSF" id="PIRSF004749">
    <property type="entry name" value="Pep_def"/>
    <property type="match status" value="1"/>
</dbReference>
<feature type="active site" evidence="6">
    <location>
        <position position="154"/>
    </location>
</feature>
<dbReference type="HAMAP" id="MF_00163">
    <property type="entry name" value="Pep_deformylase"/>
    <property type="match status" value="1"/>
</dbReference>
<feature type="binding site" evidence="6">
    <location>
        <position position="153"/>
    </location>
    <ligand>
        <name>Fe cation</name>
        <dbReference type="ChEBI" id="CHEBI:24875"/>
    </ligand>
</feature>
<dbReference type="PRINTS" id="PR01576">
    <property type="entry name" value="PDEFORMYLASE"/>
</dbReference>
<dbReference type="NCBIfam" id="TIGR00079">
    <property type="entry name" value="pept_deformyl"/>
    <property type="match status" value="1"/>
</dbReference>
<dbReference type="InterPro" id="IPR023635">
    <property type="entry name" value="Peptide_deformylase"/>
</dbReference>
<dbReference type="PANTHER" id="PTHR10458:SF8">
    <property type="entry name" value="PEPTIDE DEFORMYLASE 2"/>
    <property type="match status" value="1"/>
</dbReference>
<dbReference type="InterPro" id="IPR036821">
    <property type="entry name" value="Peptide_deformylase_sf"/>
</dbReference>
<keyword evidence="5 6" id="KW-0408">Iron</keyword>
<evidence type="ECO:0000313" key="8">
    <source>
        <dbReference type="Proteomes" id="UP000741863"/>
    </source>
</evidence>
<organism evidence="7 8">
    <name type="scientific">Geomicrobium sediminis</name>
    <dbReference type="NCBI Taxonomy" id="1347788"/>
    <lineage>
        <taxon>Bacteria</taxon>
        <taxon>Bacillati</taxon>
        <taxon>Bacillota</taxon>
        <taxon>Bacilli</taxon>
        <taxon>Bacillales</taxon>
        <taxon>Geomicrobium</taxon>
    </lineage>
</organism>
<dbReference type="EMBL" id="JAFBEC010000014">
    <property type="protein sequence ID" value="MBM7634546.1"/>
    <property type="molecule type" value="Genomic_DNA"/>
</dbReference>
<accession>A0ABS2PHI1</accession>
<evidence type="ECO:0000256" key="2">
    <source>
        <dbReference type="ARBA" id="ARBA00022723"/>
    </source>
</evidence>
<feature type="binding site" evidence="6">
    <location>
        <position position="157"/>
    </location>
    <ligand>
        <name>Fe cation</name>
        <dbReference type="ChEBI" id="CHEBI:24875"/>
    </ligand>
</feature>
<dbReference type="GO" id="GO:0042586">
    <property type="term" value="F:peptide deformylase activity"/>
    <property type="evidence" value="ECO:0007669"/>
    <property type="project" value="UniProtKB-EC"/>
</dbReference>
<comment type="similarity">
    <text evidence="1 6">Belongs to the polypeptide deformylase family.</text>
</comment>